<keyword evidence="1" id="KW-0092">Biotin</keyword>
<keyword evidence="4" id="KW-1185">Reference proteome</keyword>
<protein>
    <submittedName>
        <fullName evidence="3">Biotin/lipoyl-binding protein</fullName>
    </submittedName>
</protein>
<dbReference type="PROSITE" id="PS50968">
    <property type="entry name" value="BIOTINYL_LIPOYL"/>
    <property type="match status" value="1"/>
</dbReference>
<evidence type="ECO:0000313" key="3">
    <source>
        <dbReference type="EMBL" id="MZR30132.1"/>
    </source>
</evidence>
<dbReference type="EMBL" id="WTUW01000001">
    <property type="protein sequence ID" value="MZR30132.1"/>
    <property type="molecule type" value="Genomic_DNA"/>
</dbReference>
<gene>
    <name evidence="3" type="ORF">GQE98_05720</name>
</gene>
<evidence type="ECO:0000259" key="2">
    <source>
        <dbReference type="PROSITE" id="PS50968"/>
    </source>
</evidence>
<dbReference type="PANTHER" id="PTHR45266:SF3">
    <property type="entry name" value="OXALOACETATE DECARBOXYLASE ALPHA CHAIN"/>
    <property type="match status" value="1"/>
</dbReference>
<dbReference type="InterPro" id="IPR050709">
    <property type="entry name" value="Biotin_Carboxyl_Carrier/Decarb"/>
</dbReference>
<evidence type="ECO:0000256" key="1">
    <source>
        <dbReference type="ARBA" id="ARBA00023267"/>
    </source>
</evidence>
<comment type="caution">
    <text evidence="3">The sequence shown here is derived from an EMBL/GenBank/DDBJ whole genome shotgun (WGS) entry which is preliminary data.</text>
</comment>
<organism evidence="3 4">
    <name type="scientific">Sneathiella litorea</name>
    <dbReference type="NCBI Taxonomy" id="2606216"/>
    <lineage>
        <taxon>Bacteria</taxon>
        <taxon>Pseudomonadati</taxon>
        <taxon>Pseudomonadota</taxon>
        <taxon>Alphaproteobacteria</taxon>
        <taxon>Sneathiellales</taxon>
        <taxon>Sneathiellaceae</taxon>
        <taxon>Sneathiella</taxon>
    </lineage>
</organism>
<evidence type="ECO:0000313" key="4">
    <source>
        <dbReference type="Proteomes" id="UP000476030"/>
    </source>
</evidence>
<name>A0A6L8W6L4_9PROT</name>
<dbReference type="Pfam" id="PF00364">
    <property type="entry name" value="Biotin_lipoyl"/>
    <property type="match status" value="1"/>
</dbReference>
<dbReference type="Proteomes" id="UP000476030">
    <property type="component" value="Unassembled WGS sequence"/>
</dbReference>
<sequence>MALIDVIAEVAGKVWKVEAEVGQKLEEDDEVVILESMKMEIPVGAPADGTLKEILVGEGDAVAEDQVIARIEA</sequence>
<dbReference type="SUPFAM" id="SSF51230">
    <property type="entry name" value="Single hybrid motif"/>
    <property type="match status" value="1"/>
</dbReference>
<dbReference type="InterPro" id="IPR011053">
    <property type="entry name" value="Single_hybrid_motif"/>
</dbReference>
<reference evidence="3 4" key="1">
    <citation type="submission" date="2019-12" db="EMBL/GenBank/DDBJ databases">
        <title>Snethiella sp. nov. sp. isolated from sea sand.</title>
        <authorList>
            <person name="Kim J."/>
            <person name="Jeong S.E."/>
            <person name="Jung H.S."/>
            <person name="Jeon C.O."/>
        </authorList>
    </citation>
    <scope>NUCLEOTIDE SEQUENCE [LARGE SCALE GENOMIC DNA]</scope>
    <source>
        <strain evidence="3 4">DP05</strain>
    </source>
</reference>
<dbReference type="InterPro" id="IPR000089">
    <property type="entry name" value="Biotin_lipoyl"/>
</dbReference>
<dbReference type="AlphaFoldDB" id="A0A6L8W6L4"/>
<accession>A0A6L8W6L4</accession>
<dbReference type="Gene3D" id="2.40.50.100">
    <property type="match status" value="1"/>
</dbReference>
<proteinExistence type="predicted"/>
<dbReference type="PANTHER" id="PTHR45266">
    <property type="entry name" value="OXALOACETATE DECARBOXYLASE ALPHA CHAIN"/>
    <property type="match status" value="1"/>
</dbReference>
<feature type="domain" description="Lipoyl-binding" evidence="2">
    <location>
        <begin position="1"/>
        <end position="72"/>
    </location>
</feature>
<dbReference type="CDD" id="cd06850">
    <property type="entry name" value="biotinyl_domain"/>
    <property type="match status" value="1"/>
</dbReference>